<organism evidence="1 2">
    <name type="scientific">Stephania yunnanensis</name>
    <dbReference type="NCBI Taxonomy" id="152371"/>
    <lineage>
        <taxon>Eukaryota</taxon>
        <taxon>Viridiplantae</taxon>
        <taxon>Streptophyta</taxon>
        <taxon>Embryophyta</taxon>
        <taxon>Tracheophyta</taxon>
        <taxon>Spermatophyta</taxon>
        <taxon>Magnoliopsida</taxon>
        <taxon>Ranunculales</taxon>
        <taxon>Menispermaceae</taxon>
        <taxon>Menispermoideae</taxon>
        <taxon>Cissampelideae</taxon>
        <taxon>Stephania</taxon>
    </lineage>
</organism>
<dbReference type="Proteomes" id="UP001420932">
    <property type="component" value="Unassembled WGS sequence"/>
</dbReference>
<reference evidence="1 2" key="1">
    <citation type="submission" date="2024-01" db="EMBL/GenBank/DDBJ databases">
        <title>Genome assemblies of Stephania.</title>
        <authorList>
            <person name="Yang L."/>
        </authorList>
    </citation>
    <scope>NUCLEOTIDE SEQUENCE [LARGE SCALE GENOMIC DNA]</scope>
    <source>
        <strain evidence="1">YNDBR</strain>
        <tissue evidence="1">Leaf</tissue>
    </source>
</reference>
<sequence length="58" mass="6755">MRFLKLAKRSKEGCDKAWKWLKDNWDQIVKIYGNGFLISRFVSAACLTASPHMKKPLK</sequence>
<protein>
    <submittedName>
        <fullName evidence="1">Uncharacterized protein</fullName>
    </submittedName>
</protein>
<gene>
    <name evidence="1" type="ORF">Syun_001333</name>
</gene>
<proteinExistence type="predicted"/>
<name>A0AAP0Q702_9MAGN</name>
<accession>A0AAP0Q702</accession>
<evidence type="ECO:0000313" key="2">
    <source>
        <dbReference type="Proteomes" id="UP001420932"/>
    </source>
</evidence>
<dbReference type="EMBL" id="JBBNAF010000001">
    <property type="protein sequence ID" value="KAK9169193.1"/>
    <property type="molecule type" value="Genomic_DNA"/>
</dbReference>
<keyword evidence="2" id="KW-1185">Reference proteome</keyword>
<evidence type="ECO:0000313" key="1">
    <source>
        <dbReference type="EMBL" id="KAK9169193.1"/>
    </source>
</evidence>
<comment type="caution">
    <text evidence="1">The sequence shown here is derived from an EMBL/GenBank/DDBJ whole genome shotgun (WGS) entry which is preliminary data.</text>
</comment>
<dbReference type="Gene3D" id="1.25.50.20">
    <property type="match status" value="1"/>
</dbReference>
<dbReference type="AlphaFoldDB" id="A0AAP0Q702"/>